<evidence type="ECO:0000256" key="4">
    <source>
        <dbReference type="ARBA" id="ARBA00022912"/>
    </source>
</evidence>
<dbReference type="EC" id="3.1.3.48" evidence="2"/>
<feature type="active site" description="Proton donor" evidence="5">
    <location>
        <position position="118"/>
    </location>
</feature>
<evidence type="ECO:0000259" key="6">
    <source>
        <dbReference type="SMART" id="SM00226"/>
    </source>
</evidence>
<dbReference type="OrthoDB" id="9784339at2"/>
<name>A0A857C9Z7_9HYPH</name>
<dbReference type="SUPFAM" id="SSF52788">
    <property type="entry name" value="Phosphotyrosine protein phosphatases I"/>
    <property type="match status" value="1"/>
</dbReference>
<evidence type="ECO:0000256" key="1">
    <source>
        <dbReference type="ARBA" id="ARBA00011063"/>
    </source>
</evidence>
<dbReference type="CDD" id="cd16343">
    <property type="entry name" value="LMWPTP"/>
    <property type="match status" value="1"/>
</dbReference>
<accession>A0A857C9Z7</accession>
<evidence type="ECO:0000256" key="2">
    <source>
        <dbReference type="ARBA" id="ARBA00013064"/>
    </source>
</evidence>
<dbReference type="KEGG" id="siw:GH266_12965"/>
<evidence type="ECO:0000313" key="8">
    <source>
        <dbReference type="Proteomes" id="UP000435648"/>
    </source>
</evidence>
<dbReference type="GO" id="GO:0004725">
    <property type="term" value="F:protein tyrosine phosphatase activity"/>
    <property type="evidence" value="ECO:0007669"/>
    <property type="project" value="UniProtKB-EC"/>
</dbReference>
<dbReference type="AlphaFoldDB" id="A0A857C9Z7"/>
<protein>
    <recommendedName>
        <fullName evidence="2">protein-tyrosine-phosphatase</fullName>
        <ecNumber evidence="2">3.1.3.48</ecNumber>
    </recommendedName>
</protein>
<dbReference type="InterPro" id="IPR023485">
    <property type="entry name" value="Ptyr_pPase"/>
</dbReference>
<keyword evidence="3" id="KW-0378">Hydrolase</keyword>
<dbReference type="InterPro" id="IPR036196">
    <property type="entry name" value="Ptyr_pPase_sf"/>
</dbReference>
<dbReference type="InterPro" id="IPR050438">
    <property type="entry name" value="LMW_PTPase"/>
</dbReference>
<gene>
    <name evidence="7" type="ORF">GH266_12965</name>
</gene>
<keyword evidence="4" id="KW-0904">Protein phosphatase</keyword>
<feature type="active site" description="Nucleophile" evidence="5">
    <location>
        <position position="8"/>
    </location>
</feature>
<dbReference type="PANTHER" id="PTHR11717">
    <property type="entry name" value="LOW MOLECULAR WEIGHT PROTEIN TYROSINE PHOSPHATASE"/>
    <property type="match status" value="1"/>
</dbReference>
<evidence type="ECO:0000313" key="7">
    <source>
        <dbReference type="EMBL" id="QGZ35322.1"/>
    </source>
</evidence>
<dbReference type="Proteomes" id="UP000435648">
    <property type="component" value="Chromosome"/>
</dbReference>
<dbReference type="PRINTS" id="PR00719">
    <property type="entry name" value="LMWPTPASE"/>
</dbReference>
<dbReference type="SMART" id="SM00226">
    <property type="entry name" value="LMWPc"/>
    <property type="match status" value="1"/>
</dbReference>
<evidence type="ECO:0000256" key="3">
    <source>
        <dbReference type="ARBA" id="ARBA00022801"/>
    </source>
</evidence>
<reference evidence="7 8" key="1">
    <citation type="submission" date="2019-12" db="EMBL/GenBank/DDBJ databases">
        <title>The genome of Stappia indica PHM037.</title>
        <authorList>
            <person name="Kacar D."/>
            <person name="Galan B."/>
            <person name="Canedo L."/>
            <person name="Rodriguez P."/>
            <person name="de la Calle F."/>
            <person name="Garcia J.L."/>
        </authorList>
    </citation>
    <scope>NUCLEOTIDE SEQUENCE [LARGE SCALE GENOMIC DNA]</scope>
    <source>
        <strain evidence="7 8">PHM037</strain>
    </source>
</reference>
<dbReference type="InterPro" id="IPR017867">
    <property type="entry name" value="Tyr_phospatase_low_mol_wt"/>
</dbReference>
<feature type="active site" evidence="5">
    <location>
        <position position="14"/>
    </location>
</feature>
<dbReference type="EMBL" id="CP046908">
    <property type="protein sequence ID" value="QGZ35322.1"/>
    <property type="molecule type" value="Genomic_DNA"/>
</dbReference>
<comment type="similarity">
    <text evidence="1">Belongs to the low molecular weight phosphotyrosine protein phosphatase family.</text>
</comment>
<dbReference type="Gene3D" id="3.40.50.2300">
    <property type="match status" value="1"/>
</dbReference>
<proteinExistence type="inferred from homology"/>
<sequence length="149" mass="16055">MTAILFVCLGNICRSPLAEGILRHRIRAAGLEHAVSVDSAGTAAWHTGKTPDPRSIAVAARNGIDLTGQRARQVTTADFKTFDIILAMDAANLAELRARAPAGSRAEVRRFLGRDVPDPYYGGPEGFDHVFRMLDEGCVALVAELSERP</sequence>
<feature type="domain" description="Phosphotyrosine protein phosphatase I" evidence="6">
    <location>
        <begin position="2"/>
        <end position="144"/>
    </location>
</feature>
<organism evidence="7 8">
    <name type="scientific">Stappia indica</name>
    <dbReference type="NCBI Taxonomy" id="538381"/>
    <lineage>
        <taxon>Bacteria</taxon>
        <taxon>Pseudomonadati</taxon>
        <taxon>Pseudomonadota</taxon>
        <taxon>Alphaproteobacteria</taxon>
        <taxon>Hyphomicrobiales</taxon>
        <taxon>Stappiaceae</taxon>
        <taxon>Stappia</taxon>
    </lineage>
</organism>
<dbReference type="RefSeq" id="WP_158194195.1">
    <property type="nucleotide sequence ID" value="NZ_CP046908.1"/>
</dbReference>
<evidence type="ECO:0000256" key="5">
    <source>
        <dbReference type="PIRSR" id="PIRSR617867-1"/>
    </source>
</evidence>
<dbReference type="PANTHER" id="PTHR11717:SF7">
    <property type="entry name" value="LOW MOLECULAR WEIGHT PHOSPHOTYROSINE PROTEIN PHOSPHATASE"/>
    <property type="match status" value="1"/>
</dbReference>
<dbReference type="Pfam" id="PF01451">
    <property type="entry name" value="LMWPc"/>
    <property type="match status" value="1"/>
</dbReference>